<dbReference type="EMBL" id="FNPI01000006">
    <property type="protein sequence ID" value="SDZ11058.1"/>
    <property type="molecule type" value="Genomic_DNA"/>
</dbReference>
<proteinExistence type="predicted"/>
<gene>
    <name evidence="1" type="ORF">SAMN05421736_106115</name>
</gene>
<evidence type="ECO:0000313" key="1">
    <source>
        <dbReference type="EMBL" id="SDZ11058.1"/>
    </source>
</evidence>
<keyword evidence="1" id="KW-0946">Virion</keyword>
<reference evidence="2" key="1">
    <citation type="submission" date="2016-10" db="EMBL/GenBank/DDBJ databases">
        <authorList>
            <person name="Varghese N."/>
            <person name="Submissions S."/>
        </authorList>
    </citation>
    <scope>NUCLEOTIDE SEQUENCE [LARGE SCALE GENOMIC DNA]</scope>
    <source>
        <strain evidence="2">SP</strain>
    </source>
</reference>
<dbReference type="Proteomes" id="UP000198935">
    <property type="component" value="Unassembled WGS sequence"/>
</dbReference>
<dbReference type="AlphaFoldDB" id="A0A1H3QDB7"/>
<protein>
    <submittedName>
        <fullName evidence="1">Similar to spore coat protein</fullName>
    </submittedName>
</protein>
<evidence type="ECO:0000313" key="2">
    <source>
        <dbReference type="Proteomes" id="UP000198935"/>
    </source>
</evidence>
<keyword evidence="2" id="KW-1185">Reference proteome</keyword>
<organism evidence="1 2">
    <name type="scientific">Evansella caseinilytica</name>
    <dbReference type="NCBI Taxonomy" id="1503961"/>
    <lineage>
        <taxon>Bacteria</taxon>
        <taxon>Bacillati</taxon>
        <taxon>Bacillota</taxon>
        <taxon>Bacilli</taxon>
        <taxon>Bacillales</taxon>
        <taxon>Bacillaceae</taxon>
        <taxon>Evansella</taxon>
    </lineage>
</organism>
<dbReference type="OrthoDB" id="2356617at2"/>
<sequence length="68" mass="7811">MNQQYHSGLAVHETAELHELLMFKTNCLQKSTVMESQVHDPQLKALLQQDIQTGRSNIQVLQQLLPQQ</sequence>
<accession>A0A1H3QDB7</accession>
<dbReference type="STRING" id="1503961.SAMN05421736_106115"/>
<dbReference type="Gene3D" id="1.20.1260.10">
    <property type="match status" value="1"/>
</dbReference>
<dbReference type="InterPro" id="IPR012347">
    <property type="entry name" value="Ferritin-like"/>
</dbReference>
<name>A0A1H3QDB7_9BACI</name>
<keyword evidence="1" id="KW-0167">Capsid protein</keyword>